<reference evidence="2" key="1">
    <citation type="journal article" date="2014" name="Front. Microbiol.">
        <title>High frequency of phylogenetically diverse reductive dehalogenase-homologous genes in deep subseafloor sedimentary metagenomes.</title>
        <authorList>
            <person name="Kawai M."/>
            <person name="Futagami T."/>
            <person name="Toyoda A."/>
            <person name="Takaki Y."/>
            <person name="Nishi S."/>
            <person name="Hori S."/>
            <person name="Arai W."/>
            <person name="Tsubouchi T."/>
            <person name="Morono Y."/>
            <person name="Uchiyama I."/>
            <person name="Ito T."/>
            <person name="Fujiyama A."/>
            <person name="Inagaki F."/>
            <person name="Takami H."/>
        </authorList>
    </citation>
    <scope>NUCLEOTIDE SEQUENCE</scope>
    <source>
        <strain evidence="2">Expedition CK06-06</strain>
    </source>
</reference>
<sequence>IVKEGGGKIKKVGSKIDQVSFHVVNQQGGILEPRILLDGTFFQKFLDSGRTEQYKVTLKIVAEETGFEHKGIPAEKAEEADAEVATPKAK</sequence>
<feature type="non-terminal residue" evidence="2">
    <location>
        <position position="1"/>
    </location>
</feature>
<protein>
    <submittedName>
        <fullName evidence="2">Uncharacterized protein</fullName>
    </submittedName>
</protein>
<gene>
    <name evidence="2" type="ORF">S01H1_78004</name>
</gene>
<accession>X0ZZE7</accession>
<evidence type="ECO:0000256" key="1">
    <source>
        <dbReference type="SAM" id="MobiDB-lite"/>
    </source>
</evidence>
<name>X0ZZE7_9ZZZZ</name>
<dbReference type="EMBL" id="BARS01052471">
    <property type="protein sequence ID" value="GAG53386.1"/>
    <property type="molecule type" value="Genomic_DNA"/>
</dbReference>
<dbReference type="AlphaFoldDB" id="X0ZZE7"/>
<evidence type="ECO:0000313" key="2">
    <source>
        <dbReference type="EMBL" id="GAG53386.1"/>
    </source>
</evidence>
<feature type="region of interest" description="Disordered" evidence="1">
    <location>
        <begin position="71"/>
        <end position="90"/>
    </location>
</feature>
<proteinExistence type="predicted"/>
<comment type="caution">
    <text evidence="2">The sequence shown here is derived from an EMBL/GenBank/DDBJ whole genome shotgun (WGS) entry which is preliminary data.</text>
</comment>
<organism evidence="2">
    <name type="scientific">marine sediment metagenome</name>
    <dbReference type="NCBI Taxonomy" id="412755"/>
    <lineage>
        <taxon>unclassified sequences</taxon>
        <taxon>metagenomes</taxon>
        <taxon>ecological metagenomes</taxon>
    </lineage>
</organism>